<accession>A0ABW2FK81</accession>
<evidence type="ECO:0000313" key="4">
    <source>
        <dbReference type="Proteomes" id="UP001596378"/>
    </source>
</evidence>
<evidence type="ECO:0000313" key="3">
    <source>
        <dbReference type="EMBL" id="MFC7151917.1"/>
    </source>
</evidence>
<dbReference type="Pfam" id="PF20753">
    <property type="entry name" value="DUF6558_C"/>
    <property type="match status" value="1"/>
</dbReference>
<keyword evidence="4" id="KW-1185">Reference proteome</keyword>
<dbReference type="InterPro" id="IPR048276">
    <property type="entry name" value="Phage_tail-like_C"/>
</dbReference>
<proteinExistence type="predicted"/>
<dbReference type="NCBIfam" id="TIGR01633">
    <property type="entry name" value="phi3626_gp14_N"/>
    <property type="match status" value="1"/>
</dbReference>
<evidence type="ECO:0000259" key="1">
    <source>
        <dbReference type="Pfam" id="PF05709"/>
    </source>
</evidence>
<evidence type="ECO:0000259" key="2">
    <source>
        <dbReference type="Pfam" id="PF20753"/>
    </source>
</evidence>
<dbReference type="Pfam" id="PF05709">
    <property type="entry name" value="Sipho_tail"/>
    <property type="match status" value="1"/>
</dbReference>
<dbReference type="Gene3D" id="2.40.30.200">
    <property type="match status" value="1"/>
</dbReference>
<gene>
    <name evidence="3" type="ORF">ACFQMJ_25545</name>
</gene>
<dbReference type="InterPro" id="IPR008841">
    <property type="entry name" value="Siphovirus-type_tail_N"/>
</dbReference>
<dbReference type="InterPro" id="IPR006520">
    <property type="entry name" value="Dit_BPSPP_N"/>
</dbReference>
<sequence>MRSSIYFTFNGQRSDDFGIVNVNMESGMLSEPFAAGRSIRKQRVRGRDRGYFQEIELEELKFTVTFAWKNGWENEDKLREVARWLLSPKYYAPMVFADEPDKIYYCLCVDSPELIHNSLKQGYVRLNFECCDAYAYTPVYERVFDLSNNLAGGTTVELENIGDAECKPIISIYKVGSGDIKIWNQSNGNAEMTLVQLADGETVDIDCENRLIKTDLPLTYRYDNLRGDYLSLPIFDNKLLVQGRCRLKFIYQFKRLQ</sequence>
<comment type="caution">
    <text evidence="3">The sequence shown here is derived from an EMBL/GenBank/DDBJ whole genome shotgun (WGS) entry which is preliminary data.</text>
</comment>
<feature type="domain" description="Siphovirus-type tail component RIFT-related" evidence="1">
    <location>
        <begin position="38"/>
        <end position="130"/>
    </location>
</feature>
<dbReference type="EMBL" id="JBHTAI010000019">
    <property type="protein sequence ID" value="MFC7151917.1"/>
    <property type="molecule type" value="Genomic_DNA"/>
</dbReference>
<feature type="domain" description="Phage tail-like C-terminal" evidence="2">
    <location>
        <begin position="165"/>
        <end position="251"/>
    </location>
</feature>
<organism evidence="3 4">
    <name type="scientific">Cohnella cellulosilytica</name>
    <dbReference type="NCBI Taxonomy" id="986710"/>
    <lineage>
        <taxon>Bacteria</taxon>
        <taxon>Bacillati</taxon>
        <taxon>Bacillota</taxon>
        <taxon>Bacilli</taxon>
        <taxon>Bacillales</taxon>
        <taxon>Paenibacillaceae</taxon>
        <taxon>Cohnella</taxon>
    </lineage>
</organism>
<dbReference type="RefSeq" id="WP_378046696.1">
    <property type="nucleotide sequence ID" value="NZ_JBHMDN010000011.1"/>
</dbReference>
<dbReference type="Proteomes" id="UP001596378">
    <property type="component" value="Unassembled WGS sequence"/>
</dbReference>
<reference evidence="4" key="1">
    <citation type="journal article" date="2019" name="Int. J. Syst. Evol. Microbiol.">
        <title>The Global Catalogue of Microorganisms (GCM) 10K type strain sequencing project: providing services to taxonomists for standard genome sequencing and annotation.</title>
        <authorList>
            <consortium name="The Broad Institute Genomics Platform"/>
            <consortium name="The Broad Institute Genome Sequencing Center for Infectious Disease"/>
            <person name="Wu L."/>
            <person name="Ma J."/>
        </authorList>
    </citation>
    <scope>NUCLEOTIDE SEQUENCE [LARGE SCALE GENOMIC DNA]</scope>
    <source>
        <strain evidence="4">KCTC 12907</strain>
    </source>
</reference>
<protein>
    <submittedName>
        <fullName evidence="3">Distal tail protein Dit</fullName>
    </submittedName>
</protein>
<name>A0ABW2FK81_9BACL</name>